<dbReference type="InterPro" id="IPR014729">
    <property type="entry name" value="Rossmann-like_a/b/a_fold"/>
</dbReference>
<evidence type="ECO:0000259" key="9">
    <source>
        <dbReference type="SMART" id="SM00836"/>
    </source>
</evidence>
<dbReference type="CDD" id="cd07956">
    <property type="entry name" value="Anticodon_Ia_Arg"/>
    <property type="match status" value="1"/>
</dbReference>
<dbReference type="PANTHER" id="PTHR11956:SF5">
    <property type="entry name" value="ARGININE--TRNA LIGASE, CYTOPLASMIC"/>
    <property type="match status" value="1"/>
</dbReference>
<dbReference type="SUPFAM" id="SSF47323">
    <property type="entry name" value="Anticodon-binding domain of a subclass of class I aminoacyl-tRNA synthetases"/>
    <property type="match status" value="1"/>
</dbReference>
<feature type="domain" description="DALR anticodon binding" evidence="9">
    <location>
        <begin position="41"/>
        <end position="165"/>
    </location>
</feature>
<reference evidence="11" key="1">
    <citation type="submission" date="2017-09" db="EMBL/GenBank/DDBJ databases">
        <title>Depth-based differentiation of microbial function through sediment-hosted aquifers and enrichment of novel symbionts in the deep terrestrial subsurface.</title>
        <authorList>
            <person name="Probst A.J."/>
            <person name="Ladd B."/>
            <person name="Jarett J.K."/>
            <person name="Geller-Mcgrath D.E."/>
            <person name="Sieber C.M.K."/>
            <person name="Emerson J.B."/>
            <person name="Anantharaman K."/>
            <person name="Thomas B.C."/>
            <person name="Malmstrom R."/>
            <person name="Stieglmeier M."/>
            <person name="Klingl A."/>
            <person name="Woyke T."/>
            <person name="Ryan C.M."/>
            <person name="Banfield J.F."/>
        </authorList>
    </citation>
    <scope>NUCLEOTIDE SEQUENCE [LARGE SCALE GENOMIC DNA]</scope>
</reference>
<dbReference type="Proteomes" id="UP000231474">
    <property type="component" value="Unassembled WGS sequence"/>
</dbReference>
<keyword evidence="3" id="KW-0436">Ligase</keyword>
<dbReference type="EMBL" id="PFEK01000047">
    <property type="protein sequence ID" value="PJE67436.1"/>
    <property type="molecule type" value="Genomic_DNA"/>
</dbReference>
<accession>A0A2M8L3F7</accession>
<gene>
    <name evidence="10" type="ORF">COU95_02420</name>
</gene>
<dbReference type="Pfam" id="PF05746">
    <property type="entry name" value="DALR_1"/>
    <property type="match status" value="1"/>
</dbReference>
<keyword evidence="6" id="KW-0648">Protein biosynthesis</keyword>
<evidence type="ECO:0000256" key="4">
    <source>
        <dbReference type="ARBA" id="ARBA00022741"/>
    </source>
</evidence>
<comment type="catalytic activity">
    <reaction evidence="8">
        <text>tRNA(Arg) + L-arginine + ATP = L-arginyl-tRNA(Arg) + AMP + diphosphate</text>
        <dbReference type="Rhea" id="RHEA:20301"/>
        <dbReference type="Rhea" id="RHEA-COMP:9658"/>
        <dbReference type="Rhea" id="RHEA-COMP:9673"/>
        <dbReference type="ChEBI" id="CHEBI:30616"/>
        <dbReference type="ChEBI" id="CHEBI:32682"/>
        <dbReference type="ChEBI" id="CHEBI:33019"/>
        <dbReference type="ChEBI" id="CHEBI:78442"/>
        <dbReference type="ChEBI" id="CHEBI:78513"/>
        <dbReference type="ChEBI" id="CHEBI:456215"/>
        <dbReference type="EC" id="6.1.1.19"/>
    </reaction>
</comment>
<sequence length="165" mass="18494">MAEAVGVGAILYFDLSHQPTTDIIFDWEKIFVLEGNSGPYLQYTYARTQSVLAKAQSSKLKAQIAGDINLQPEEIAILRTIYKFPEIVQSAAEAFSPNLLANFLFDLAQKYNLFYQKHPILKPQRRGSLAETQKIREFRLALTAATSQILKNGLTLLGIATLEKM</sequence>
<dbReference type="Gene3D" id="1.10.730.10">
    <property type="entry name" value="Isoleucyl-tRNA Synthetase, Domain 1"/>
    <property type="match status" value="1"/>
</dbReference>
<evidence type="ECO:0000256" key="8">
    <source>
        <dbReference type="ARBA" id="ARBA00049339"/>
    </source>
</evidence>
<dbReference type="GO" id="GO:0004814">
    <property type="term" value="F:arginine-tRNA ligase activity"/>
    <property type="evidence" value="ECO:0007669"/>
    <property type="project" value="UniProtKB-EC"/>
</dbReference>
<keyword evidence="4" id="KW-0547">Nucleotide-binding</keyword>
<dbReference type="SMART" id="SM00836">
    <property type="entry name" value="DALR_1"/>
    <property type="match status" value="1"/>
</dbReference>
<name>A0A2M8L3F7_9BACT</name>
<proteinExistence type="inferred from homology"/>
<dbReference type="InterPro" id="IPR009080">
    <property type="entry name" value="tRNAsynth_Ia_anticodon-bd"/>
</dbReference>
<evidence type="ECO:0000313" key="11">
    <source>
        <dbReference type="Proteomes" id="UP000231474"/>
    </source>
</evidence>
<keyword evidence="5" id="KW-0067">ATP-binding</keyword>
<dbReference type="GO" id="GO:0005524">
    <property type="term" value="F:ATP binding"/>
    <property type="evidence" value="ECO:0007669"/>
    <property type="project" value="UniProtKB-KW"/>
</dbReference>
<dbReference type="PANTHER" id="PTHR11956">
    <property type="entry name" value="ARGINYL-TRNA SYNTHETASE"/>
    <property type="match status" value="1"/>
</dbReference>
<comment type="similarity">
    <text evidence="1">Belongs to the class-I aminoacyl-tRNA synthetase family.</text>
</comment>
<evidence type="ECO:0000256" key="6">
    <source>
        <dbReference type="ARBA" id="ARBA00022917"/>
    </source>
</evidence>
<dbReference type="FunFam" id="1.10.730.10:FF:000006">
    <property type="entry name" value="Arginyl-tRNA synthetase 2, mitochondrial"/>
    <property type="match status" value="1"/>
</dbReference>
<dbReference type="GO" id="GO:0006420">
    <property type="term" value="P:arginyl-tRNA aminoacylation"/>
    <property type="evidence" value="ECO:0007669"/>
    <property type="project" value="InterPro"/>
</dbReference>
<dbReference type="EC" id="6.1.1.19" evidence="2"/>
<evidence type="ECO:0000256" key="7">
    <source>
        <dbReference type="ARBA" id="ARBA00023146"/>
    </source>
</evidence>
<comment type="caution">
    <text evidence="10">The sequence shown here is derived from an EMBL/GenBank/DDBJ whole genome shotgun (WGS) entry which is preliminary data.</text>
</comment>
<evidence type="ECO:0000256" key="1">
    <source>
        <dbReference type="ARBA" id="ARBA00005594"/>
    </source>
</evidence>
<dbReference type="AlphaFoldDB" id="A0A2M8L3F7"/>
<keyword evidence="7" id="KW-0030">Aminoacyl-tRNA synthetase</keyword>
<dbReference type="InterPro" id="IPR001278">
    <property type="entry name" value="Arg-tRNA-ligase"/>
</dbReference>
<evidence type="ECO:0000256" key="3">
    <source>
        <dbReference type="ARBA" id="ARBA00022598"/>
    </source>
</evidence>
<dbReference type="InterPro" id="IPR008909">
    <property type="entry name" value="DALR_anticod-bd"/>
</dbReference>
<organism evidence="10 11">
    <name type="scientific">Candidatus Shapirobacteria bacterium CG10_big_fil_rev_8_21_14_0_10_40_9</name>
    <dbReference type="NCBI Taxonomy" id="1974888"/>
    <lineage>
        <taxon>Bacteria</taxon>
        <taxon>Candidatus Shapironibacteriota</taxon>
    </lineage>
</organism>
<evidence type="ECO:0000256" key="2">
    <source>
        <dbReference type="ARBA" id="ARBA00012837"/>
    </source>
</evidence>
<evidence type="ECO:0000256" key="5">
    <source>
        <dbReference type="ARBA" id="ARBA00022840"/>
    </source>
</evidence>
<dbReference type="Gene3D" id="3.40.50.620">
    <property type="entry name" value="HUPs"/>
    <property type="match status" value="1"/>
</dbReference>
<protein>
    <recommendedName>
        <fullName evidence="2">arginine--tRNA ligase</fullName>
        <ecNumber evidence="2">6.1.1.19</ecNumber>
    </recommendedName>
</protein>
<evidence type="ECO:0000313" key="10">
    <source>
        <dbReference type="EMBL" id="PJE67436.1"/>
    </source>
</evidence>